<keyword evidence="2" id="KW-1185">Reference proteome</keyword>
<dbReference type="EMBL" id="BLLK01000020">
    <property type="protein sequence ID" value="GFH44671.1"/>
    <property type="molecule type" value="Genomic_DNA"/>
</dbReference>
<comment type="caution">
    <text evidence="1">The sequence shown here is derived from an EMBL/GenBank/DDBJ whole genome shotgun (WGS) entry which is preliminary data.</text>
</comment>
<protein>
    <recommendedName>
        <fullName evidence="3">Cysteine dioxygenase</fullName>
    </recommendedName>
</protein>
<evidence type="ECO:0000313" key="2">
    <source>
        <dbReference type="Proteomes" id="UP001054902"/>
    </source>
</evidence>
<dbReference type="Gene3D" id="2.60.120.10">
    <property type="entry name" value="Jelly Rolls"/>
    <property type="match status" value="1"/>
</dbReference>
<dbReference type="SUPFAM" id="SSF51182">
    <property type="entry name" value="RmlC-like cupins"/>
    <property type="match status" value="1"/>
</dbReference>
<sequence>MKIPKVSIIQYVLTVSTANVFTNSNSYSGQVSAFSFTPSLFRFNLKEVGSNQGWMQTALKMANLDPEFYRRRRETKNINDCVQLDDDDNQEAFNALGDLAIEGQGAVGFKFVMDDNAKEVRFRFDPAKGNDIDSGESSPHPIFHTISNEKGWVITDLVTCEELAGPVYDDRGLPLLNPGRNQTFWMSFDKENLSIKGGSGYMLTALQLVEKRFEEPQDVYNQTVHEKKLKEYQNKYGKISKYSMDPSSIKQDEDGCKIVELITSKYPITQDLPPIVKDHQDITLEDLDTRTAISIKELSPECQRLYENVAGASIKISPPDFPDFAQAIDYSINFGFCKETLARKAQGEFEGGKSDYDANQAYLRVTLGSNLGDSPGIPYVMEIWPAGCYSPIHDHSQANAIIKVLHGSLTTRWFESLDRVQQQKELLTSTCNPVPYKQAVISEGDVTWLDDRQFQTHQLFNHNVDGTACITIQCYMYNNRDVSHYENFDYIGGTDNEIIGFVPNSDWDYECFKQLLKEEFSKYKENAAPVPDLKPRGGT</sequence>
<dbReference type="Proteomes" id="UP001054902">
    <property type="component" value="Unassembled WGS sequence"/>
</dbReference>
<name>A0AAD3GZF7_9STRA</name>
<dbReference type="InterPro" id="IPR011051">
    <property type="entry name" value="RmlC_Cupin_sf"/>
</dbReference>
<organism evidence="1 2">
    <name type="scientific">Chaetoceros tenuissimus</name>
    <dbReference type="NCBI Taxonomy" id="426638"/>
    <lineage>
        <taxon>Eukaryota</taxon>
        <taxon>Sar</taxon>
        <taxon>Stramenopiles</taxon>
        <taxon>Ochrophyta</taxon>
        <taxon>Bacillariophyta</taxon>
        <taxon>Coscinodiscophyceae</taxon>
        <taxon>Chaetocerotophycidae</taxon>
        <taxon>Chaetocerotales</taxon>
        <taxon>Chaetocerotaceae</taxon>
        <taxon>Chaetoceros</taxon>
    </lineage>
</organism>
<proteinExistence type="predicted"/>
<reference evidence="1 2" key="1">
    <citation type="journal article" date="2021" name="Sci. Rep.">
        <title>The genome of the diatom Chaetoceros tenuissimus carries an ancient integrated fragment of an extant virus.</title>
        <authorList>
            <person name="Hongo Y."/>
            <person name="Kimura K."/>
            <person name="Takaki Y."/>
            <person name="Yoshida Y."/>
            <person name="Baba S."/>
            <person name="Kobayashi G."/>
            <person name="Nagasaki K."/>
            <person name="Hano T."/>
            <person name="Tomaru Y."/>
        </authorList>
    </citation>
    <scope>NUCLEOTIDE SEQUENCE [LARGE SCALE GENOMIC DNA]</scope>
    <source>
        <strain evidence="1 2">NIES-3715</strain>
    </source>
</reference>
<dbReference type="AlphaFoldDB" id="A0AAD3GZF7"/>
<dbReference type="InterPro" id="IPR014710">
    <property type="entry name" value="RmlC-like_jellyroll"/>
</dbReference>
<evidence type="ECO:0000313" key="1">
    <source>
        <dbReference type="EMBL" id="GFH44671.1"/>
    </source>
</evidence>
<gene>
    <name evidence="1" type="ORF">CTEN210_01145</name>
</gene>
<accession>A0AAD3GZF7</accession>
<evidence type="ECO:0008006" key="3">
    <source>
        <dbReference type="Google" id="ProtNLM"/>
    </source>
</evidence>